<evidence type="ECO:0000313" key="2">
    <source>
        <dbReference type="Proteomes" id="UP000663862"/>
    </source>
</evidence>
<proteinExistence type="predicted"/>
<dbReference type="AlphaFoldDB" id="A0A821EQ29"/>
<organism evidence="1 2">
    <name type="scientific">Rotaria socialis</name>
    <dbReference type="NCBI Taxonomy" id="392032"/>
    <lineage>
        <taxon>Eukaryota</taxon>
        <taxon>Metazoa</taxon>
        <taxon>Spiralia</taxon>
        <taxon>Gnathifera</taxon>
        <taxon>Rotifera</taxon>
        <taxon>Eurotatoria</taxon>
        <taxon>Bdelloidea</taxon>
        <taxon>Philodinida</taxon>
        <taxon>Philodinidae</taxon>
        <taxon>Rotaria</taxon>
    </lineage>
</organism>
<accession>A0A821EQ29</accession>
<gene>
    <name evidence="1" type="ORF">TSG867_LOCUS30080</name>
</gene>
<protein>
    <submittedName>
        <fullName evidence="1">Uncharacterized protein</fullName>
    </submittedName>
</protein>
<evidence type="ECO:0000313" key="1">
    <source>
        <dbReference type="EMBL" id="CAF4639232.1"/>
    </source>
</evidence>
<sequence>IVLSSPIGDFFRGTIWGFQFGANDSHSSFACSQLVLFDCDDDQFSLFEDHQKYLSRTSSSCECYIFWDDFKLPVYNNLKRIFGTYSHMHLSPSNCRQIDNSSCSAILSCLDELICKFSFVLLVHGDDQSYRSAFKRITKQYGKQKFELYAISKPFSQHLSYIATRLRKKKRQHNYHKYLKGLSSKDQLKHKAGSFFYYAKTTIRRS</sequence>
<dbReference type="Proteomes" id="UP000663862">
    <property type="component" value="Unassembled WGS sequence"/>
</dbReference>
<reference evidence="1" key="1">
    <citation type="submission" date="2021-02" db="EMBL/GenBank/DDBJ databases">
        <authorList>
            <person name="Nowell W R."/>
        </authorList>
    </citation>
    <scope>NUCLEOTIDE SEQUENCE</scope>
</reference>
<name>A0A821EQ29_9BILA</name>
<dbReference type="EMBL" id="CAJOBQ010004564">
    <property type="protein sequence ID" value="CAF4639232.1"/>
    <property type="molecule type" value="Genomic_DNA"/>
</dbReference>
<feature type="non-terminal residue" evidence="1">
    <location>
        <position position="1"/>
    </location>
</feature>
<comment type="caution">
    <text evidence="1">The sequence shown here is derived from an EMBL/GenBank/DDBJ whole genome shotgun (WGS) entry which is preliminary data.</text>
</comment>